<dbReference type="Proteomes" id="UP001460270">
    <property type="component" value="Unassembled WGS sequence"/>
</dbReference>
<name>A0AAW0QFU2_9GOBI</name>
<dbReference type="SUPFAM" id="SSF49899">
    <property type="entry name" value="Concanavalin A-like lectins/glucanases"/>
    <property type="match status" value="1"/>
</dbReference>
<dbReference type="Pfam" id="PF00622">
    <property type="entry name" value="SPRY"/>
    <property type="match status" value="1"/>
</dbReference>
<evidence type="ECO:0000256" key="2">
    <source>
        <dbReference type="ARBA" id="ARBA00022771"/>
    </source>
</evidence>
<dbReference type="InterPro" id="IPR001870">
    <property type="entry name" value="B30.2/SPRY"/>
</dbReference>
<dbReference type="SMART" id="SM00589">
    <property type="entry name" value="PRY"/>
    <property type="match status" value="1"/>
</dbReference>
<dbReference type="PROSITE" id="PS50188">
    <property type="entry name" value="B302_SPRY"/>
    <property type="match status" value="1"/>
</dbReference>
<dbReference type="Gene3D" id="2.60.120.920">
    <property type="match status" value="1"/>
</dbReference>
<dbReference type="EMBL" id="JBBPFD010000001">
    <property type="protein sequence ID" value="KAK7945274.1"/>
    <property type="molecule type" value="Genomic_DNA"/>
</dbReference>
<dbReference type="InterPro" id="IPR003879">
    <property type="entry name" value="Butyrophylin_SPRY"/>
</dbReference>
<proteinExistence type="predicted"/>
<dbReference type="Pfam" id="PF13765">
    <property type="entry name" value="PRY"/>
    <property type="match status" value="1"/>
</dbReference>
<organism evidence="5 6">
    <name type="scientific">Mugilogobius chulae</name>
    <name type="common">yellowstripe goby</name>
    <dbReference type="NCBI Taxonomy" id="88201"/>
    <lineage>
        <taxon>Eukaryota</taxon>
        <taxon>Metazoa</taxon>
        <taxon>Chordata</taxon>
        <taxon>Craniata</taxon>
        <taxon>Vertebrata</taxon>
        <taxon>Euteleostomi</taxon>
        <taxon>Actinopterygii</taxon>
        <taxon>Neopterygii</taxon>
        <taxon>Teleostei</taxon>
        <taxon>Neoteleostei</taxon>
        <taxon>Acanthomorphata</taxon>
        <taxon>Gobiaria</taxon>
        <taxon>Gobiiformes</taxon>
        <taxon>Gobioidei</taxon>
        <taxon>Gobiidae</taxon>
        <taxon>Gobionellinae</taxon>
        <taxon>Mugilogobius</taxon>
    </lineage>
</organism>
<dbReference type="SMART" id="SM00449">
    <property type="entry name" value="SPRY"/>
    <property type="match status" value="1"/>
</dbReference>
<keyword evidence="1" id="KW-0479">Metal-binding</keyword>
<gene>
    <name evidence="5" type="ORF">WMY93_001002</name>
</gene>
<dbReference type="InterPro" id="IPR043136">
    <property type="entry name" value="B30.2/SPRY_sf"/>
</dbReference>
<dbReference type="GO" id="GO:0005737">
    <property type="term" value="C:cytoplasm"/>
    <property type="evidence" value="ECO:0007669"/>
    <property type="project" value="UniProtKB-ARBA"/>
</dbReference>
<dbReference type="PANTHER" id="PTHR25465:SF31">
    <property type="entry name" value="RING-TYPE DOMAIN-CONTAINING PROTEIN"/>
    <property type="match status" value="1"/>
</dbReference>
<dbReference type="PRINTS" id="PR01407">
    <property type="entry name" value="BUTYPHLNCDUF"/>
</dbReference>
<dbReference type="InterPro" id="IPR003877">
    <property type="entry name" value="SPRY_dom"/>
</dbReference>
<accession>A0AAW0QFU2</accession>
<sequence>MDTTTGRTAVTDADVLLLAGDSCEFSLDPNTAHKNLELSEDKRTVICEWEEQQYPRHRDRFTDCTQVLSCTGLRGRCYWEVDWRGRDIDLAVSYRRIRRRGDTKSCVFGSNRESWSLWIEHGRYYFSHNNRQTDLSSSFCGRSGRVSVFLDSEAGSLSFYDVGSDGKLSHIHTSSCSFTEPLFPGFRLLYEGDSVSVVDLKRAPPGGPL</sequence>
<evidence type="ECO:0000256" key="1">
    <source>
        <dbReference type="ARBA" id="ARBA00022723"/>
    </source>
</evidence>
<reference evidence="6" key="1">
    <citation type="submission" date="2024-04" db="EMBL/GenBank/DDBJ databases">
        <title>Salinicola lusitanus LLJ914,a marine bacterium isolated from the Okinawa Trough.</title>
        <authorList>
            <person name="Li J."/>
        </authorList>
    </citation>
    <scope>NUCLEOTIDE SEQUENCE [LARGE SCALE GENOMIC DNA]</scope>
</reference>
<evidence type="ECO:0000313" key="5">
    <source>
        <dbReference type="EMBL" id="KAK7945274.1"/>
    </source>
</evidence>
<dbReference type="InterPro" id="IPR051051">
    <property type="entry name" value="E3_ubiq-ligase_TRIM/RNF"/>
</dbReference>
<feature type="domain" description="B30.2/SPRY" evidence="4">
    <location>
        <begin position="5"/>
        <end position="205"/>
    </location>
</feature>
<dbReference type="GO" id="GO:0008270">
    <property type="term" value="F:zinc ion binding"/>
    <property type="evidence" value="ECO:0007669"/>
    <property type="project" value="UniProtKB-KW"/>
</dbReference>
<keyword evidence="6" id="KW-1185">Reference proteome</keyword>
<evidence type="ECO:0000259" key="4">
    <source>
        <dbReference type="PROSITE" id="PS50188"/>
    </source>
</evidence>
<dbReference type="PANTHER" id="PTHR25465">
    <property type="entry name" value="B-BOX DOMAIN CONTAINING"/>
    <property type="match status" value="1"/>
</dbReference>
<keyword evidence="3" id="KW-0862">Zinc</keyword>
<evidence type="ECO:0000313" key="6">
    <source>
        <dbReference type="Proteomes" id="UP001460270"/>
    </source>
</evidence>
<dbReference type="InterPro" id="IPR006574">
    <property type="entry name" value="PRY"/>
</dbReference>
<comment type="caution">
    <text evidence="5">The sequence shown here is derived from an EMBL/GenBank/DDBJ whole genome shotgun (WGS) entry which is preliminary data.</text>
</comment>
<keyword evidence="2" id="KW-0863">Zinc-finger</keyword>
<protein>
    <recommendedName>
        <fullName evidence="4">B30.2/SPRY domain-containing protein</fullName>
    </recommendedName>
</protein>
<dbReference type="AlphaFoldDB" id="A0AAW0QFU2"/>
<evidence type="ECO:0000256" key="3">
    <source>
        <dbReference type="ARBA" id="ARBA00022833"/>
    </source>
</evidence>
<dbReference type="InterPro" id="IPR013320">
    <property type="entry name" value="ConA-like_dom_sf"/>
</dbReference>